<keyword evidence="3" id="KW-1185">Reference proteome</keyword>
<dbReference type="OrthoDB" id="7707524at2"/>
<name>A0A5B8L453_9HYPH</name>
<reference evidence="2" key="1">
    <citation type="submission" date="2020-04" db="EMBL/GenBank/DDBJ databases">
        <title>Nitratireductor sp. nov. isolated from mangrove soil.</title>
        <authorList>
            <person name="Ye Y."/>
        </authorList>
    </citation>
    <scope>NUCLEOTIDE SEQUENCE</scope>
    <source>
        <strain evidence="2">SY7</strain>
    </source>
</reference>
<organism evidence="2 3">
    <name type="scientific">Nitratireductor mangrovi</name>
    <dbReference type="NCBI Taxonomy" id="2599600"/>
    <lineage>
        <taxon>Bacteria</taxon>
        <taxon>Pseudomonadati</taxon>
        <taxon>Pseudomonadota</taxon>
        <taxon>Alphaproteobacteria</taxon>
        <taxon>Hyphomicrobiales</taxon>
        <taxon>Phyllobacteriaceae</taxon>
        <taxon>Nitratireductor</taxon>
    </lineage>
</organism>
<dbReference type="EMBL" id="CP042301">
    <property type="protein sequence ID" value="QDZ02562.1"/>
    <property type="molecule type" value="Genomic_DNA"/>
</dbReference>
<dbReference type="Proteomes" id="UP000321389">
    <property type="component" value="Chromosome"/>
</dbReference>
<feature type="chain" id="PRO_5022744826" description="Tat pathway signal sequence domain protein" evidence="1">
    <location>
        <begin position="29"/>
        <end position="149"/>
    </location>
</feature>
<proteinExistence type="predicted"/>
<protein>
    <recommendedName>
        <fullName evidence="4">Tat pathway signal sequence domain protein</fullName>
    </recommendedName>
</protein>
<dbReference type="KEGG" id="niy:FQ775_20510"/>
<keyword evidence="1" id="KW-0732">Signal</keyword>
<evidence type="ECO:0000313" key="2">
    <source>
        <dbReference type="EMBL" id="QDZ02562.1"/>
    </source>
</evidence>
<sequence length="149" mass="15203">MKKLAMSASRLLAATLAASPVASGPAFGGEAEPVPSLSLELNGLDATDAGCRFTFVIANGLGAPLDKAGFEIVLFDKAGLVSRLVTLDFKELPDGKTKVRQFDLPGVDCAGLVRVLVNDATECSGAGIDAGACIGMLKASTRTVVEFGS</sequence>
<gene>
    <name evidence="2" type="ORF">FQ775_20510</name>
</gene>
<evidence type="ECO:0000313" key="3">
    <source>
        <dbReference type="Proteomes" id="UP000321389"/>
    </source>
</evidence>
<dbReference type="AlphaFoldDB" id="A0A5B8L453"/>
<feature type="signal peptide" evidence="1">
    <location>
        <begin position="1"/>
        <end position="28"/>
    </location>
</feature>
<dbReference type="RefSeq" id="WP_146301199.1">
    <property type="nucleotide sequence ID" value="NZ_CP042301.2"/>
</dbReference>
<evidence type="ECO:0008006" key="4">
    <source>
        <dbReference type="Google" id="ProtNLM"/>
    </source>
</evidence>
<evidence type="ECO:0000256" key="1">
    <source>
        <dbReference type="SAM" id="SignalP"/>
    </source>
</evidence>
<accession>A0A5B8L453</accession>